<protein>
    <submittedName>
        <fullName evidence="1">Uncharacterized protein</fullName>
    </submittedName>
</protein>
<evidence type="ECO:0000313" key="1">
    <source>
        <dbReference type="EMBL" id="KAJ6441418.1"/>
    </source>
</evidence>
<reference evidence="1" key="1">
    <citation type="submission" date="2023-01" db="EMBL/GenBank/DDBJ databases">
        <title>The growth and conidiation of Purpureocillium lavendulum are regulated by nitrogen source and histone H3K14 acetylation.</title>
        <authorList>
            <person name="Tang P."/>
            <person name="Han J."/>
            <person name="Zhang C."/>
            <person name="Tang P."/>
            <person name="Qi F."/>
            <person name="Zhang K."/>
            <person name="Liang L."/>
        </authorList>
    </citation>
    <scope>NUCLEOTIDE SEQUENCE</scope>
    <source>
        <strain evidence="1">YMF1.00683</strain>
    </source>
</reference>
<evidence type="ECO:0000313" key="2">
    <source>
        <dbReference type="Proteomes" id="UP001163105"/>
    </source>
</evidence>
<name>A0AB34FPI2_9HYPO</name>
<dbReference type="Proteomes" id="UP001163105">
    <property type="component" value="Unassembled WGS sequence"/>
</dbReference>
<gene>
    <name evidence="1" type="ORF">O9K51_04968</name>
</gene>
<dbReference type="EMBL" id="JAQHRD010000004">
    <property type="protein sequence ID" value="KAJ6441418.1"/>
    <property type="molecule type" value="Genomic_DNA"/>
</dbReference>
<keyword evidence="2" id="KW-1185">Reference proteome</keyword>
<accession>A0AB34FPI2</accession>
<dbReference type="AlphaFoldDB" id="A0AB34FPI2"/>
<proteinExistence type="predicted"/>
<organism evidence="1 2">
    <name type="scientific">Purpureocillium lavendulum</name>
    <dbReference type="NCBI Taxonomy" id="1247861"/>
    <lineage>
        <taxon>Eukaryota</taxon>
        <taxon>Fungi</taxon>
        <taxon>Dikarya</taxon>
        <taxon>Ascomycota</taxon>
        <taxon>Pezizomycotina</taxon>
        <taxon>Sordariomycetes</taxon>
        <taxon>Hypocreomycetidae</taxon>
        <taxon>Hypocreales</taxon>
        <taxon>Ophiocordycipitaceae</taxon>
        <taxon>Purpureocillium</taxon>
    </lineage>
</organism>
<comment type="caution">
    <text evidence="1">The sequence shown here is derived from an EMBL/GenBank/DDBJ whole genome shotgun (WGS) entry which is preliminary data.</text>
</comment>
<sequence>MSGGAMILHLGQMAWRARTLSKTAIPMPAGGVPSRLHHSGDVLTGLRMSPKGNVAWLSFARECDWPSAGSLLNVEDAIDGTELKASAPPRELHPALPDRTATIPAAQYYCRGKLGVDTIDRVFS</sequence>